<dbReference type="PANTHER" id="PTHR32215">
    <property type="entry name" value="CILIA- AND FLAGELLA-ASSOCIATED PROTEIN 57"/>
    <property type="match status" value="1"/>
</dbReference>
<feature type="compositionally biased region" description="Low complexity" evidence="2">
    <location>
        <begin position="986"/>
        <end position="1003"/>
    </location>
</feature>
<feature type="region of interest" description="Disordered" evidence="2">
    <location>
        <begin position="986"/>
        <end position="1011"/>
    </location>
</feature>
<dbReference type="Proteomes" id="UP001465755">
    <property type="component" value="Unassembled WGS sequence"/>
</dbReference>
<dbReference type="InterPro" id="IPR011047">
    <property type="entry name" value="Quinoprotein_ADH-like_sf"/>
</dbReference>
<proteinExistence type="predicted"/>
<accession>A0AAW1NZK9</accession>
<evidence type="ECO:0000256" key="2">
    <source>
        <dbReference type="SAM" id="MobiDB-lite"/>
    </source>
</evidence>
<dbReference type="InterPro" id="IPR036322">
    <property type="entry name" value="WD40_repeat_dom_sf"/>
</dbReference>
<feature type="compositionally biased region" description="Low complexity" evidence="2">
    <location>
        <begin position="924"/>
        <end position="934"/>
    </location>
</feature>
<dbReference type="Gene3D" id="2.130.10.10">
    <property type="entry name" value="YVTN repeat-like/Quinoprotein amine dehydrogenase"/>
    <property type="match status" value="2"/>
</dbReference>
<comment type="caution">
    <text evidence="3">The sequence shown here is derived from an EMBL/GenBank/DDBJ whole genome shotgun (WGS) entry which is preliminary data.</text>
</comment>
<dbReference type="EMBL" id="JALJOQ010000059">
    <property type="protein sequence ID" value="KAK9803485.1"/>
    <property type="molecule type" value="Genomic_DNA"/>
</dbReference>
<name>A0AAW1NZK9_9CHLO</name>
<feature type="compositionally biased region" description="Low complexity" evidence="2">
    <location>
        <begin position="1089"/>
        <end position="1099"/>
    </location>
</feature>
<keyword evidence="4" id="KW-1185">Reference proteome</keyword>
<feature type="region of interest" description="Disordered" evidence="2">
    <location>
        <begin position="786"/>
        <end position="811"/>
    </location>
</feature>
<evidence type="ECO:0000256" key="1">
    <source>
        <dbReference type="SAM" id="Coils"/>
    </source>
</evidence>
<dbReference type="InterPro" id="IPR052993">
    <property type="entry name" value="CFA-57"/>
</dbReference>
<evidence type="ECO:0000313" key="3">
    <source>
        <dbReference type="EMBL" id="KAK9803485.1"/>
    </source>
</evidence>
<protein>
    <submittedName>
        <fullName evidence="3">Uncharacterized protein</fullName>
    </submittedName>
</protein>
<keyword evidence="1" id="KW-0175">Coiled coil</keyword>
<reference evidence="3 4" key="1">
    <citation type="journal article" date="2024" name="Nat. Commun.">
        <title>Phylogenomics reveals the evolutionary origins of lichenization in chlorophyte algae.</title>
        <authorList>
            <person name="Puginier C."/>
            <person name="Libourel C."/>
            <person name="Otte J."/>
            <person name="Skaloud P."/>
            <person name="Haon M."/>
            <person name="Grisel S."/>
            <person name="Petersen M."/>
            <person name="Berrin J.G."/>
            <person name="Delaux P.M."/>
            <person name="Dal Grande F."/>
            <person name="Keller J."/>
        </authorList>
    </citation>
    <scope>NUCLEOTIDE SEQUENCE [LARGE SCALE GENOMIC DNA]</scope>
    <source>
        <strain evidence="3 4">SAG 2036</strain>
    </source>
</reference>
<dbReference type="SUPFAM" id="SSF50978">
    <property type="entry name" value="WD40 repeat-like"/>
    <property type="match status" value="1"/>
</dbReference>
<dbReference type="AlphaFoldDB" id="A0AAW1NZK9"/>
<feature type="coiled-coil region" evidence="1">
    <location>
        <begin position="690"/>
        <end position="735"/>
    </location>
</feature>
<feature type="compositionally biased region" description="Polar residues" evidence="2">
    <location>
        <begin position="1109"/>
        <end position="1125"/>
    </location>
</feature>
<feature type="compositionally biased region" description="Polar residues" evidence="2">
    <location>
        <begin position="936"/>
        <end position="946"/>
    </location>
</feature>
<dbReference type="InterPro" id="IPR015943">
    <property type="entry name" value="WD40/YVTN_repeat-like_dom_sf"/>
</dbReference>
<feature type="region of interest" description="Disordered" evidence="2">
    <location>
        <begin position="924"/>
        <end position="946"/>
    </location>
</feature>
<feature type="region of interest" description="Disordered" evidence="2">
    <location>
        <begin position="1080"/>
        <end position="1160"/>
    </location>
</feature>
<feature type="region of interest" description="Disordered" evidence="2">
    <location>
        <begin position="1189"/>
        <end position="1269"/>
    </location>
</feature>
<evidence type="ECO:0000313" key="4">
    <source>
        <dbReference type="Proteomes" id="UP001465755"/>
    </source>
</evidence>
<dbReference type="SUPFAM" id="SSF50998">
    <property type="entry name" value="Quinoprotein alcohol dehydrogenase-like"/>
    <property type="match status" value="1"/>
</dbReference>
<dbReference type="SMART" id="SM00320">
    <property type="entry name" value="WD40"/>
    <property type="match status" value="2"/>
</dbReference>
<sequence>MKGEEAVESESRLVGWSRRSRRSQTSLVPLFTCGRQIAPGSPLVFLSSKHVVYSLGHTLARLDLLSKEVAYLPFTTLPASIAAVAVGGRGRFIAVAAATRTLDGRDQKICVHDVATGVVKSTILIVDPKLTNRALITDLAFSADGLFLAGLWGGENARVACWQWATQHMLAQTACGMHADSLTSHPKDARQFIACGPRFVAAFCLSDTETSLDRRNFKTHVSGEHCFTGQAWLAGGILAVCTQRGEVMFIQDGQQQSILRLETPLQCIAACGTGFVVGSEDNLVMRFRLLPPDARSVGVREERDGAWFAQARADTLPAAVLAIAVSPDHSLALAADAQGGLTPVDVQAFHSRAGLHSAPDALLGGNAFTDGVYNLAVQGGVLGIDAAALRPILAVIGKTGGIKILDYVSSRVMLTHQLGDMPTSMALHPLGMMLAVGFTERLLLFCIVGDQLQEISSVRMRRCSGLKYNYSGSRLAALQGNRINIFHGLTMRNEATLQGHLSDVAAVAWSRDETRLVSVGGSNLYHWDTGSWGRIVQEDLGDKSQDFTRFCLLDQPELRTVVQSSSGKTFCVRKGQVRDSYPDIQADSIVASADWGNVILHGTARGSVASLNLCKNASFRDANAMAASLPVREAWLHMGPIEHMVVLQASGLLFTAGADGVVALSRLPWPGAPMLLPDWPSCSLVLDGHIQEMKNSMTELQRVAEAAQKTAAFDIMQAERALAMKRRQVQQQIEQNMEVMRMHTLENNRLLEAAEARQQAALAQQESIHGRDLNLLEGGLLQQLQTERQQRTDTEAAHQAEADHAQKEKQMSDRAEAKLRAKLHLLKASNHRLLHEKAAALDKAAGSDAAASATQVRVDELDTEVARLRSDLQDRDQLIGIEFQSSKELRERVAALERANFVLNYQTQEAKRITEQNSAKLAQTQAQAKAAETRANSETSKATAANSALTAQKAQLKTLQMELAQASAHAAQRKAAISAAAPFGADGSAAGNSASQQQAQSASQERDAAAKLVSELGRKLDEARRRAREQVQERREEKVLLAGEIRALQEANASLKQEVAALRLSALQSAVPAQPAEMKPLPLSDLQLPRPSSPTTPSRTFREGVRASLLTSRQAPTSRPATTPDLQACGPAAHALRARSASPPPRGADNVGPSADAPIPGQALRLLSQGAHTAGAALAAHASMPSIHADQTTPMNLPHALPAPLPHTAAVHSASTAQPPPHDIFTPRPATPHRLSRHREASTLPHADALQGSSPRQPKGPTPVRHWKL</sequence>
<dbReference type="InterPro" id="IPR001680">
    <property type="entry name" value="WD40_rpt"/>
</dbReference>
<organism evidence="3 4">
    <name type="scientific">Symbiochloris irregularis</name>
    <dbReference type="NCBI Taxonomy" id="706552"/>
    <lineage>
        <taxon>Eukaryota</taxon>
        <taxon>Viridiplantae</taxon>
        <taxon>Chlorophyta</taxon>
        <taxon>core chlorophytes</taxon>
        <taxon>Trebouxiophyceae</taxon>
        <taxon>Trebouxiales</taxon>
        <taxon>Trebouxiaceae</taxon>
        <taxon>Symbiochloris</taxon>
    </lineage>
</organism>
<dbReference type="PANTHER" id="PTHR32215:SF0">
    <property type="entry name" value="CILIA- AND FLAGELLA-ASSOCIATED PROTEIN 57"/>
    <property type="match status" value="1"/>
</dbReference>
<feature type="compositionally biased region" description="Basic and acidic residues" evidence="2">
    <location>
        <begin position="788"/>
        <end position="811"/>
    </location>
</feature>
<gene>
    <name evidence="3" type="ORF">WJX73_007297</name>
</gene>
<feature type="compositionally biased region" description="Low complexity" evidence="2">
    <location>
        <begin position="1197"/>
        <end position="1212"/>
    </location>
</feature>
<dbReference type="Pfam" id="PF00400">
    <property type="entry name" value="WD40"/>
    <property type="match status" value="1"/>
</dbReference>